<dbReference type="AlphaFoldDB" id="A0AAF0FF01"/>
<feature type="compositionally biased region" description="Low complexity" evidence="2">
    <location>
        <begin position="602"/>
        <end position="623"/>
    </location>
</feature>
<feature type="compositionally biased region" description="Low complexity" evidence="2">
    <location>
        <begin position="644"/>
        <end position="655"/>
    </location>
</feature>
<dbReference type="PANTHER" id="PTHR11937">
    <property type="entry name" value="ACTIN"/>
    <property type="match status" value="1"/>
</dbReference>
<feature type="region of interest" description="Disordered" evidence="2">
    <location>
        <begin position="602"/>
        <end position="667"/>
    </location>
</feature>
<evidence type="ECO:0000313" key="4">
    <source>
        <dbReference type="Proteomes" id="UP001214628"/>
    </source>
</evidence>
<accession>A0AAF0FF01</accession>
<evidence type="ECO:0000256" key="1">
    <source>
        <dbReference type="RuleBase" id="RU000487"/>
    </source>
</evidence>
<feature type="region of interest" description="Disordered" evidence="2">
    <location>
        <begin position="116"/>
        <end position="181"/>
    </location>
</feature>
<dbReference type="Gene3D" id="3.30.420.40">
    <property type="match status" value="3"/>
</dbReference>
<dbReference type="Pfam" id="PF00022">
    <property type="entry name" value="Actin"/>
    <property type="match status" value="1"/>
</dbReference>
<protein>
    <submittedName>
        <fullName evidence="3">Actin-like protein arp8</fullName>
    </submittedName>
</protein>
<keyword evidence="4" id="KW-1185">Reference proteome</keyword>
<sequence length="878" mass="94585">MPAEKAAKQILPANAPEDETRGLPLAYTSFHAPSFVNAKNVSSSYLKTEAQTWMSRKRKVDDSEDAASRRIVIHLGSEHIRIGRSSDVYPTTVPCALARYMRTPNYRCKPRVDEFKSSGVSVQPEVPQEKDSEQETHAADEKPSLNESQAEADLADSAASPSTHDESQQMQQDEDLNDPLSRDIERLRTELRAIMRQYRLRSVGNGYQSAKSYNASVQPEPVLEHNDVFHIGWVEALPQGRAKTHRGDSDLLIGQEALRLDALSPQDTSQCGIPGEKPGWQLFRPWYRGMLNVEQYEDVYGPSAGVHAMLNDFQTIVSHAISAPMSTSSDDDTLMSCGLGIPRNQYADYSVLLLIPDSFSRADLRALGTVFLTQMGFAALNVQTEGLCAMFGAGLSAACVVDVGATSIGISCIEEGLVLPETRIALAYGGRDVSLFFGEILQRSSFPYGALDASNRLADLALLESLKERFATLLPNQVSLNLYDFIVRLPHTQAKKYALRLYDEPILAGLLLFHPEVITREALALPRRSVLSSDQIQARSLEEVEAATNAVTMNASLGGDEAPELTTDTVCDVTPTLAMFSTMRTVPESVGVALGTIKPLAAAPNSANSTSTTSADKSSSTEDSAGEKGLEIPQDKSAEKSTEKISTIDSTTSSKNLAMEKSGSDVSQLAAQTDVDTLAVDANESAKDSAIAAKSASSNQPGNPPSSVVYASQTQRCMAAAAFAAQEGIDIVSDASRTSLDQAVFRSLLASTGSVDGKLGGAGNEERLRKLANNVMCIGGGARLAGLGEALEARVSLLLAEHYTPSNPNRAPIVSVPANFSAPQATVIPPPRNMEPEHLAWKGLAVLAHLDSLQELWVYASDWDTLGYRALKEKSLFL</sequence>
<proteinExistence type="inferred from homology"/>
<feature type="compositionally biased region" description="Basic and acidic residues" evidence="2">
    <location>
        <begin position="625"/>
        <end position="643"/>
    </location>
</feature>
<name>A0AAF0FF01_9BASI</name>
<evidence type="ECO:0000256" key="2">
    <source>
        <dbReference type="SAM" id="MobiDB-lite"/>
    </source>
</evidence>
<dbReference type="Gene3D" id="3.90.640.10">
    <property type="entry name" value="Actin, Chain A, domain 4"/>
    <property type="match status" value="1"/>
</dbReference>
<dbReference type="SUPFAM" id="SSF53067">
    <property type="entry name" value="Actin-like ATPase domain"/>
    <property type="match status" value="1"/>
</dbReference>
<dbReference type="InterPro" id="IPR004000">
    <property type="entry name" value="Actin"/>
</dbReference>
<dbReference type="Proteomes" id="UP001214628">
    <property type="component" value="Chromosome 2"/>
</dbReference>
<dbReference type="InterPro" id="IPR043129">
    <property type="entry name" value="ATPase_NBD"/>
</dbReference>
<reference evidence="3" key="1">
    <citation type="submission" date="2023-02" db="EMBL/GenBank/DDBJ databases">
        <title>Mating type loci evolution in Malassezia.</title>
        <authorList>
            <person name="Coelho M.A."/>
        </authorList>
    </citation>
    <scope>NUCLEOTIDE SEQUENCE</scope>
    <source>
        <strain evidence="3">CBS 14136</strain>
    </source>
</reference>
<organism evidence="3 4">
    <name type="scientific">Malassezia psittaci</name>
    <dbReference type="NCBI Taxonomy" id="1821823"/>
    <lineage>
        <taxon>Eukaryota</taxon>
        <taxon>Fungi</taxon>
        <taxon>Dikarya</taxon>
        <taxon>Basidiomycota</taxon>
        <taxon>Ustilaginomycotina</taxon>
        <taxon>Malasseziomycetes</taxon>
        <taxon>Malasseziales</taxon>
        <taxon>Malasseziaceae</taxon>
        <taxon>Malassezia</taxon>
    </lineage>
</organism>
<dbReference type="EMBL" id="CP118376">
    <property type="protein sequence ID" value="WFD43493.1"/>
    <property type="molecule type" value="Genomic_DNA"/>
</dbReference>
<feature type="compositionally biased region" description="Basic and acidic residues" evidence="2">
    <location>
        <begin position="127"/>
        <end position="144"/>
    </location>
</feature>
<comment type="similarity">
    <text evidence="1">Belongs to the actin family.</text>
</comment>
<evidence type="ECO:0000313" key="3">
    <source>
        <dbReference type="EMBL" id="WFD43493.1"/>
    </source>
</evidence>
<dbReference type="SMART" id="SM00268">
    <property type="entry name" value="ACTIN"/>
    <property type="match status" value="1"/>
</dbReference>
<gene>
    <name evidence="3" type="primary">ARP8</name>
    <name evidence="3" type="ORF">MPSI1_002155</name>
</gene>